<feature type="binding site" evidence="9">
    <location>
        <position position="144"/>
    </location>
    <ligand>
        <name>ATP</name>
        <dbReference type="ChEBI" id="CHEBI:30616"/>
    </ligand>
</feature>
<reference evidence="13" key="1">
    <citation type="submission" date="2021-01" db="EMBL/GenBank/DDBJ databases">
        <authorList>
            <person name="Corre E."/>
            <person name="Pelletier E."/>
            <person name="Niang G."/>
            <person name="Scheremetjew M."/>
            <person name="Finn R."/>
            <person name="Kale V."/>
            <person name="Holt S."/>
            <person name="Cochrane G."/>
            <person name="Meng A."/>
            <person name="Brown T."/>
            <person name="Cohen L."/>
        </authorList>
    </citation>
    <scope>NUCLEOTIDE SEQUENCE</scope>
    <source>
        <strain evidence="13">SoJaBio B1-5/56/2</strain>
    </source>
</reference>
<feature type="domain" description="Protein kinase" evidence="12">
    <location>
        <begin position="117"/>
        <end position="392"/>
    </location>
</feature>
<comment type="catalytic activity">
    <reaction evidence="7">
        <text>L-seryl-[protein] + ATP = O-phospho-L-seryl-[protein] + ADP + H(+)</text>
        <dbReference type="Rhea" id="RHEA:17989"/>
        <dbReference type="Rhea" id="RHEA-COMP:9863"/>
        <dbReference type="Rhea" id="RHEA-COMP:11604"/>
        <dbReference type="ChEBI" id="CHEBI:15378"/>
        <dbReference type="ChEBI" id="CHEBI:29999"/>
        <dbReference type="ChEBI" id="CHEBI:30616"/>
        <dbReference type="ChEBI" id="CHEBI:83421"/>
        <dbReference type="ChEBI" id="CHEBI:456216"/>
        <dbReference type="EC" id="2.7.11.1"/>
    </reaction>
</comment>
<dbReference type="CDD" id="cd00173">
    <property type="entry name" value="SH2"/>
    <property type="match status" value="1"/>
</dbReference>
<feature type="domain" description="SH2" evidence="11">
    <location>
        <begin position="514"/>
        <end position="593"/>
    </location>
</feature>
<comment type="catalytic activity">
    <reaction evidence="6">
        <text>L-threonyl-[protein] + ATP = O-phospho-L-threonyl-[protein] + ADP + H(+)</text>
        <dbReference type="Rhea" id="RHEA:46608"/>
        <dbReference type="Rhea" id="RHEA-COMP:11060"/>
        <dbReference type="Rhea" id="RHEA-COMP:11605"/>
        <dbReference type="ChEBI" id="CHEBI:15378"/>
        <dbReference type="ChEBI" id="CHEBI:30013"/>
        <dbReference type="ChEBI" id="CHEBI:30616"/>
        <dbReference type="ChEBI" id="CHEBI:61977"/>
        <dbReference type="ChEBI" id="CHEBI:456216"/>
        <dbReference type="EC" id="2.7.11.1"/>
    </reaction>
</comment>
<dbReference type="Pfam" id="PF00017">
    <property type="entry name" value="SH2"/>
    <property type="match status" value="1"/>
</dbReference>
<dbReference type="Pfam" id="PF00069">
    <property type="entry name" value="Pkinase"/>
    <property type="match status" value="1"/>
</dbReference>
<dbReference type="InterPro" id="IPR000719">
    <property type="entry name" value="Prot_kinase_dom"/>
</dbReference>
<proteinExistence type="predicted"/>
<dbReference type="InterPro" id="IPR051681">
    <property type="entry name" value="Ser/Thr_Kinases-Pseudokinases"/>
</dbReference>
<dbReference type="AlphaFoldDB" id="A0A7S4NA93"/>
<dbReference type="PROSITE" id="PS00107">
    <property type="entry name" value="PROTEIN_KINASE_ATP"/>
    <property type="match status" value="1"/>
</dbReference>
<keyword evidence="4 9" id="KW-0067">ATP-binding</keyword>
<dbReference type="SUPFAM" id="SSF56112">
    <property type="entry name" value="Protein kinase-like (PK-like)"/>
    <property type="match status" value="1"/>
</dbReference>
<dbReference type="PROSITE" id="PS00108">
    <property type="entry name" value="PROTEIN_KINASE_ST"/>
    <property type="match status" value="1"/>
</dbReference>
<dbReference type="Gene3D" id="3.30.505.10">
    <property type="entry name" value="SH2 domain"/>
    <property type="match status" value="1"/>
</dbReference>
<evidence type="ECO:0000256" key="2">
    <source>
        <dbReference type="ARBA" id="ARBA00022741"/>
    </source>
</evidence>
<dbReference type="PANTHER" id="PTHR44329">
    <property type="entry name" value="SERINE/THREONINE-PROTEIN KINASE TNNI3K-RELATED"/>
    <property type="match status" value="1"/>
</dbReference>
<dbReference type="Gene3D" id="3.30.200.20">
    <property type="entry name" value="Phosphorylase Kinase, domain 1"/>
    <property type="match status" value="1"/>
</dbReference>
<evidence type="ECO:0000259" key="12">
    <source>
        <dbReference type="PROSITE" id="PS50011"/>
    </source>
</evidence>
<keyword evidence="1" id="KW-0808">Transferase</keyword>
<evidence type="ECO:0000256" key="8">
    <source>
        <dbReference type="PROSITE-ProRule" id="PRU00191"/>
    </source>
</evidence>
<dbReference type="GO" id="GO:0005524">
    <property type="term" value="F:ATP binding"/>
    <property type="evidence" value="ECO:0007669"/>
    <property type="project" value="UniProtKB-UniRule"/>
</dbReference>
<keyword evidence="8" id="KW-0727">SH2 domain</keyword>
<evidence type="ECO:0000256" key="6">
    <source>
        <dbReference type="ARBA" id="ARBA00047899"/>
    </source>
</evidence>
<dbReference type="InterPro" id="IPR008271">
    <property type="entry name" value="Ser/Thr_kinase_AS"/>
</dbReference>
<keyword evidence="2 9" id="KW-0547">Nucleotide-binding</keyword>
<evidence type="ECO:0008006" key="14">
    <source>
        <dbReference type="Google" id="ProtNLM"/>
    </source>
</evidence>
<dbReference type="SUPFAM" id="SSF55550">
    <property type="entry name" value="SH2 domain"/>
    <property type="match status" value="1"/>
</dbReference>
<dbReference type="PROSITE" id="PS50001">
    <property type="entry name" value="SH2"/>
    <property type="match status" value="1"/>
</dbReference>
<dbReference type="InterPro" id="IPR036860">
    <property type="entry name" value="SH2_dom_sf"/>
</dbReference>
<dbReference type="EMBL" id="HBKR01003529">
    <property type="protein sequence ID" value="CAE2274581.1"/>
    <property type="molecule type" value="Transcribed_RNA"/>
</dbReference>
<keyword evidence="3" id="KW-0418">Kinase</keyword>
<sequence>MAADPHGDSLRGYSDGEEDEAPTQEVQKPKSTKSVPYEFVSKTAMEPQMCDLSVEQLQNIAISIRGQAFEADIRRTTDKQQLLRLLSHFANPGQSLDGHFPVNGPIDVPFEDIQAKFVKSEEIGRGGFGRVFKGLIYHTPCAIKIVRAMQADVLRKIMPTIRKEVEVMRRNNHPNIVGLLCVCHTADGNLYLIMPLMSGNLETYMKKNKNSLSPLQRLAIVHQILLGLNWLHSQNPPILHLDLKMENVLYDENYQMKLTDFGLSAVLADDVGYVEARLKTPGNVGHMSPEVIQRRKFDEKADVYSMGVLMWEIMKGCEWESEVTDQLKQMRISGAGGLREVVKRAVCLRGLRPSLEKVDWPESLKTLLKQMWALDPKERPTLSQVLERENTIRRDLLEHMMAKSMNDRGGKDFWLTNFSEDPEKDVPWGVFKTKFYSDFQLNLPANEADRRDPQVQLLLYLKLALNAIKSERVSLQRFASVVDAFGPCVPETNNGGGSATDFLRRVEETLKNRWFRPDLTQDEAKEFLFGQDEGTFVVRFSAQVGVPFTITRMKNQRVHQTRIYKVQDGKLRIGEKSSQKWSNVFFASLKDIMSSPGVVKAFNLKLFPVRRYVGPGEQLILAPLEDTNYMCEEGLNDSGVLDEVLDGGNPTSSSSSSSSFGSDIMFG</sequence>
<feature type="region of interest" description="Disordered" evidence="10">
    <location>
        <begin position="1"/>
        <end position="34"/>
    </location>
</feature>
<organism evidence="13">
    <name type="scientific">Paramoeba aestuarina</name>
    <dbReference type="NCBI Taxonomy" id="180227"/>
    <lineage>
        <taxon>Eukaryota</taxon>
        <taxon>Amoebozoa</taxon>
        <taxon>Discosea</taxon>
        <taxon>Flabellinia</taxon>
        <taxon>Dactylopodida</taxon>
        <taxon>Paramoebidae</taxon>
        <taxon>Paramoeba</taxon>
    </lineage>
</organism>
<comment type="function">
    <text evidence="5">Required for proper chemotaxis and phagocytosis; proper spatiotemporal control of F-actin levels in chemotaxing cells. Negative regulator of the PI3K (phosphatidylinositol 3 kinase) pathway. Predominantly phosphorylates serines and threonines and tyrosines at a lower level.</text>
</comment>
<evidence type="ECO:0000256" key="3">
    <source>
        <dbReference type="ARBA" id="ARBA00022777"/>
    </source>
</evidence>
<dbReference type="PANTHER" id="PTHR44329:SF288">
    <property type="entry name" value="MITOGEN-ACTIVATED PROTEIN KINASE KINASE KINASE 20"/>
    <property type="match status" value="1"/>
</dbReference>
<dbReference type="InterPro" id="IPR000980">
    <property type="entry name" value="SH2"/>
</dbReference>
<gene>
    <name evidence="13" type="ORF">NAES01612_LOCUS2348</name>
</gene>
<evidence type="ECO:0000256" key="9">
    <source>
        <dbReference type="PROSITE-ProRule" id="PRU10141"/>
    </source>
</evidence>
<evidence type="ECO:0000259" key="11">
    <source>
        <dbReference type="PROSITE" id="PS50001"/>
    </source>
</evidence>
<dbReference type="GO" id="GO:0004674">
    <property type="term" value="F:protein serine/threonine kinase activity"/>
    <property type="evidence" value="ECO:0007669"/>
    <property type="project" value="UniProtKB-EC"/>
</dbReference>
<accession>A0A7S4NA93</accession>
<evidence type="ECO:0000256" key="10">
    <source>
        <dbReference type="SAM" id="MobiDB-lite"/>
    </source>
</evidence>
<dbReference type="PROSITE" id="PS50011">
    <property type="entry name" value="PROTEIN_KINASE_DOM"/>
    <property type="match status" value="1"/>
</dbReference>
<evidence type="ECO:0000313" key="13">
    <source>
        <dbReference type="EMBL" id="CAE2274581.1"/>
    </source>
</evidence>
<dbReference type="SMART" id="SM00220">
    <property type="entry name" value="S_TKc"/>
    <property type="match status" value="1"/>
</dbReference>
<dbReference type="InterPro" id="IPR017441">
    <property type="entry name" value="Protein_kinase_ATP_BS"/>
</dbReference>
<evidence type="ECO:0000256" key="7">
    <source>
        <dbReference type="ARBA" id="ARBA00048679"/>
    </source>
</evidence>
<dbReference type="Gene3D" id="1.10.510.10">
    <property type="entry name" value="Transferase(Phosphotransferase) domain 1"/>
    <property type="match status" value="1"/>
</dbReference>
<evidence type="ECO:0000256" key="1">
    <source>
        <dbReference type="ARBA" id="ARBA00022679"/>
    </source>
</evidence>
<protein>
    <recommendedName>
        <fullName evidence="14">Non-specific protein-tyrosine kinase</fullName>
    </recommendedName>
</protein>
<evidence type="ECO:0000256" key="5">
    <source>
        <dbReference type="ARBA" id="ARBA00025089"/>
    </source>
</evidence>
<dbReference type="InterPro" id="IPR011009">
    <property type="entry name" value="Kinase-like_dom_sf"/>
</dbReference>
<evidence type="ECO:0000256" key="4">
    <source>
        <dbReference type="ARBA" id="ARBA00022840"/>
    </source>
</evidence>
<name>A0A7S4NA93_9EUKA</name>
<feature type="region of interest" description="Disordered" evidence="10">
    <location>
        <begin position="644"/>
        <end position="667"/>
    </location>
</feature>